<evidence type="ECO:0000313" key="1">
    <source>
        <dbReference type="EMBL" id="CAK0804336.1"/>
    </source>
</evidence>
<proteinExistence type="predicted"/>
<accession>A0ABN9QKK9</accession>
<sequence>METFIQQLTGNFSLNGREGKYICEVNAPRAVLNAHNGEHIGTFTCDPVAWPEPEKEYALPLDLDRTPDVDMPVIGICESEIMAEVQKPENDGAYFVLPSQLNGAEYPAPGIIVRKIEEYLFDNTGGPRGQLAVHPAAGQFILDNAACDDRLNGINAVDTLLDRNPQFKLKNGYMEMPMPDSETESNQLLTNFLTSIHTLRPLIMSGIPASGLIPSMGSFSDATHKVNLVYASAVPLETYNNRPMSQVQKDLHNKIGLSILVAQYYGALKTAASRAEPGTTAKVFLMPLGGGVFNNSFDSIGKSISMAVEMLTDEDRAKLTVQVLVWNGKRKEKLDMCRLLTRYKKLE</sequence>
<dbReference type="PANTHER" id="PTHR35609">
    <property type="entry name" value="MACRO DOMAIN-CONTAINING PROTEIN"/>
    <property type="match status" value="1"/>
</dbReference>
<keyword evidence="2" id="KW-1185">Reference proteome</keyword>
<dbReference type="Proteomes" id="UP001189429">
    <property type="component" value="Unassembled WGS sequence"/>
</dbReference>
<evidence type="ECO:0000313" key="2">
    <source>
        <dbReference type="Proteomes" id="UP001189429"/>
    </source>
</evidence>
<name>A0ABN9QKK9_9DINO</name>
<reference evidence="1" key="1">
    <citation type="submission" date="2023-10" db="EMBL/GenBank/DDBJ databases">
        <authorList>
            <person name="Chen Y."/>
            <person name="Shah S."/>
            <person name="Dougan E. K."/>
            <person name="Thang M."/>
            <person name="Chan C."/>
        </authorList>
    </citation>
    <scope>NUCLEOTIDE SEQUENCE [LARGE SCALE GENOMIC DNA]</scope>
</reference>
<dbReference type="PANTHER" id="PTHR35609:SF1">
    <property type="entry name" value="MACRO DOMAIN-CONTAINING PROTEIN"/>
    <property type="match status" value="1"/>
</dbReference>
<dbReference type="EMBL" id="CAUYUJ010003213">
    <property type="protein sequence ID" value="CAK0804336.1"/>
    <property type="molecule type" value="Genomic_DNA"/>
</dbReference>
<organism evidence="1 2">
    <name type="scientific">Prorocentrum cordatum</name>
    <dbReference type="NCBI Taxonomy" id="2364126"/>
    <lineage>
        <taxon>Eukaryota</taxon>
        <taxon>Sar</taxon>
        <taxon>Alveolata</taxon>
        <taxon>Dinophyceae</taxon>
        <taxon>Prorocentrales</taxon>
        <taxon>Prorocentraceae</taxon>
        <taxon>Prorocentrum</taxon>
    </lineage>
</organism>
<gene>
    <name evidence="1" type="ORF">PCOR1329_LOCUS11171</name>
</gene>
<protein>
    <submittedName>
        <fullName evidence="1">Uncharacterized protein</fullName>
    </submittedName>
</protein>
<comment type="caution">
    <text evidence="1">The sequence shown here is derived from an EMBL/GenBank/DDBJ whole genome shotgun (WGS) entry which is preliminary data.</text>
</comment>